<gene>
    <name evidence="1" type="ORF">HNQ64_000121</name>
</gene>
<dbReference type="AlphaFoldDB" id="A0A7W7YGU1"/>
<dbReference type="Proteomes" id="UP000534294">
    <property type="component" value="Unassembled WGS sequence"/>
</dbReference>
<evidence type="ECO:0000313" key="1">
    <source>
        <dbReference type="EMBL" id="MBB5035887.1"/>
    </source>
</evidence>
<dbReference type="EMBL" id="JACHIF010000001">
    <property type="protein sequence ID" value="MBB5035887.1"/>
    <property type="molecule type" value="Genomic_DNA"/>
</dbReference>
<sequence length="32" mass="3764">MIRPKLAKPLQHSSSKVGHKEVMNGTFYFRFE</sequence>
<evidence type="ECO:0000313" key="2">
    <source>
        <dbReference type="Proteomes" id="UP000534294"/>
    </source>
</evidence>
<name>A0A7W7YGU1_9BACT</name>
<reference evidence="1 2" key="1">
    <citation type="submission" date="2020-08" db="EMBL/GenBank/DDBJ databases">
        <title>Genomic Encyclopedia of Type Strains, Phase IV (KMG-IV): sequencing the most valuable type-strain genomes for metagenomic binning, comparative biology and taxonomic classification.</title>
        <authorList>
            <person name="Goeker M."/>
        </authorList>
    </citation>
    <scope>NUCLEOTIDE SEQUENCE [LARGE SCALE GENOMIC DNA]</scope>
    <source>
        <strain evidence="1 2">DSM 12251</strain>
    </source>
</reference>
<accession>A0A7W7YGU1</accession>
<keyword evidence="2" id="KW-1185">Reference proteome</keyword>
<protein>
    <submittedName>
        <fullName evidence="1">Uncharacterized protein</fullName>
    </submittedName>
</protein>
<proteinExistence type="predicted"/>
<organism evidence="1 2">
    <name type="scientific">Prosthecobacter dejongeii</name>
    <dbReference type="NCBI Taxonomy" id="48465"/>
    <lineage>
        <taxon>Bacteria</taxon>
        <taxon>Pseudomonadati</taxon>
        <taxon>Verrucomicrobiota</taxon>
        <taxon>Verrucomicrobiia</taxon>
        <taxon>Verrucomicrobiales</taxon>
        <taxon>Verrucomicrobiaceae</taxon>
        <taxon>Prosthecobacter</taxon>
    </lineage>
</organism>
<comment type="caution">
    <text evidence="1">The sequence shown here is derived from an EMBL/GenBank/DDBJ whole genome shotgun (WGS) entry which is preliminary data.</text>
</comment>